<dbReference type="EMBL" id="VDMD01000021">
    <property type="protein sequence ID" value="TRM60596.1"/>
    <property type="molecule type" value="Genomic_DNA"/>
</dbReference>
<dbReference type="SMART" id="SM00358">
    <property type="entry name" value="DSRM"/>
    <property type="match status" value="1"/>
</dbReference>
<evidence type="ECO:0000313" key="6">
    <source>
        <dbReference type="Proteomes" id="UP000320762"/>
    </source>
</evidence>
<feature type="region of interest" description="Disordered" evidence="2">
    <location>
        <begin position="171"/>
        <end position="224"/>
    </location>
</feature>
<dbReference type="SUPFAM" id="SSF54768">
    <property type="entry name" value="dsRNA-binding domain-like"/>
    <property type="match status" value="1"/>
</dbReference>
<keyword evidence="6" id="KW-1185">Reference proteome</keyword>
<name>A0A550C7A4_9AGAR</name>
<sequence>MAPFLFFLRLFTRNFDAVVQLCAFVLTLVAVIGAYNSNPIYVTACGALAALGALWAFWRQLGHSRVLLARMARNNADASLPDLPYHNPAASTWRPYSATISAPRPRAGSPTLPPRAVSPTAPSTKGLEKQRLNYIQQSRGLAFEFRDKSDGPPHQPIWTSHLFVGGKFMGEGHHSSKKAAQDSAAAMALRQFDEEDEKADGGESFRSAEEGVLVDVSGNERAQE</sequence>
<comment type="caution">
    <text evidence="5">The sequence shown here is derived from an EMBL/GenBank/DDBJ whole genome shotgun (WGS) entry which is preliminary data.</text>
</comment>
<feature type="region of interest" description="Disordered" evidence="2">
    <location>
        <begin position="103"/>
        <end position="125"/>
    </location>
</feature>
<dbReference type="PROSITE" id="PS50137">
    <property type="entry name" value="DS_RBD"/>
    <property type="match status" value="1"/>
</dbReference>
<reference evidence="5 6" key="1">
    <citation type="journal article" date="2019" name="New Phytol.">
        <title>Comparative genomics reveals unique wood-decay strategies and fruiting body development in the Schizophyllaceae.</title>
        <authorList>
            <person name="Almasi E."/>
            <person name="Sahu N."/>
            <person name="Krizsan K."/>
            <person name="Balint B."/>
            <person name="Kovacs G.M."/>
            <person name="Kiss B."/>
            <person name="Cseklye J."/>
            <person name="Drula E."/>
            <person name="Henrissat B."/>
            <person name="Nagy I."/>
            <person name="Chovatia M."/>
            <person name="Adam C."/>
            <person name="LaButti K."/>
            <person name="Lipzen A."/>
            <person name="Riley R."/>
            <person name="Grigoriev I.V."/>
            <person name="Nagy L.G."/>
        </authorList>
    </citation>
    <scope>NUCLEOTIDE SEQUENCE [LARGE SCALE GENOMIC DNA]</scope>
    <source>
        <strain evidence="5 6">NL-1724</strain>
    </source>
</reference>
<feature type="compositionally biased region" description="Basic and acidic residues" evidence="2">
    <location>
        <begin position="199"/>
        <end position="209"/>
    </location>
</feature>
<evidence type="ECO:0000259" key="4">
    <source>
        <dbReference type="PROSITE" id="PS50137"/>
    </source>
</evidence>
<keyword evidence="3" id="KW-1133">Transmembrane helix</keyword>
<dbReference type="AlphaFoldDB" id="A0A550C7A4"/>
<protein>
    <recommendedName>
        <fullName evidence="4">DRBM domain-containing protein</fullName>
    </recommendedName>
</protein>
<organism evidence="5 6">
    <name type="scientific">Schizophyllum amplum</name>
    <dbReference type="NCBI Taxonomy" id="97359"/>
    <lineage>
        <taxon>Eukaryota</taxon>
        <taxon>Fungi</taxon>
        <taxon>Dikarya</taxon>
        <taxon>Basidiomycota</taxon>
        <taxon>Agaricomycotina</taxon>
        <taxon>Agaricomycetes</taxon>
        <taxon>Agaricomycetidae</taxon>
        <taxon>Agaricales</taxon>
        <taxon>Schizophyllaceae</taxon>
        <taxon>Schizophyllum</taxon>
    </lineage>
</organism>
<gene>
    <name evidence="5" type="ORF">BD626DRAFT_585038</name>
</gene>
<evidence type="ECO:0000256" key="3">
    <source>
        <dbReference type="SAM" id="Phobius"/>
    </source>
</evidence>
<proteinExistence type="predicted"/>
<accession>A0A550C7A4</accession>
<dbReference type="InterPro" id="IPR014720">
    <property type="entry name" value="dsRBD_dom"/>
</dbReference>
<dbReference type="Proteomes" id="UP000320762">
    <property type="component" value="Unassembled WGS sequence"/>
</dbReference>
<dbReference type="GO" id="GO:0003723">
    <property type="term" value="F:RNA binding"/>
    <property type="evidence" value="ECO:0007669"/>
    <property type="project" value="UniProtKB-UniRule"/>
</dbReference>
<feature type="domain" description="DRBM" evidence="4">
    <location>
        <begin position="127"/>
        <end position="194"/>
    </location>
</feature>
<feature type="transmembrane region" description="Helical" evidence="3">
    <location>
        <begin position="15"/>
        <end position="34"/>
    </location>
</feature>
<dbReference type="Pfam" id="PF00035">
    <property type="entry name" value="dsrm"/>
    <property type="match status" value="1"/>
</dbReference>
<feature type="transmembrane region" description="Helical" evidence="3">
    <location>
        <begin position="40"/>
        <end position="58"/>
    </location>
</feature>
<keyword evidence="3" id="KW-0472">Membrane</keyword>
<keyword evidence="3" id="KW-0812">Transmembrane</keyword>
<dbReference type="Gene3D" id="3.30.160.20">
    <property type="match status" value="1"/>
</dbReference>
<dbReference type="CDD" id="cd00048">
    <property type="entry name" value="DSRM_SF"/>
    <property type="match status" value="1"/>
</dbReference>
<dbReference type="OrthoDB" id="3029610at2759"/>
<keyword evidence="1" id="KW-0694">RNA-binding</keyword>
<evidence type="ECO:0000256" key="2">
    <source>
        <dbReference type="SAM" id="MobiDB-lite"/>
    </source>
</evidence>
<evidence type="ECO:0000256" key="1">
    <source>
        <dbReference type="PROSITE-ProRule" id="PRU00266"/>
    </source>
</evidence>
<evidence type="ECO:0000313" key="5">
    <source>
        <dbReference type="EMBL" id="TRM60596.1"/>
    </source>
</evidence>